<accession>A0A9D1LL93</accession>
<dbReference type="Proteomes" id="UP000824073">
    <property type="component" value="Unassembled WGS sequence"/>
</dbReference>
<reference evidence="2" key="1">
    <citation type="submission" date="2020-10" db="EMBL/GenBank/DDBJ databases">
        <authorList>
            <person name="Gilroy R."/>
        </authorList>
    </citation>
    <scope>NUCLEOTIDE SEQUENCE</scope>
    <source>
        <strain evidence="2">CHK191-8634</strain>
    </source>
</reference>
<organism evidence="2 3">
    <name type="scientific">Candidatus Ventrousia excrementavium</name>
    <dbReference type="NCBI Taxonomy" id="2840961"/>
    <lineage>
        <taxon>Bacteria</taxon>
        <taxon>Bacillati</taxon>
        <taxon>Bacillota</taxon>
        <taxon>Clostridia</taxon>
        <taxon>Eubacteriales</taxon>
        <taxon>Clostridiaceae</taxon>
        <taxon>Clostridiaceae incertae sedis</taxon>
        <taxon>Candidatus Ventrousia</taxon>
    </lineage>
</organism>
<dbReference type="EMBL" id="DVMR01000050">
    <property type="protein sequence ID" value="HIU43885.1"/>
    <property type="molecule type" value="Genomic_DNA"/>
</dbReference>
<evidence type="ECO:0000313" key="2">
    <source>
        <dbReference type="EMBL" id="HIU43885.1"/>
    </source>
</evidence>
<proteinExistence type="predicted"/>
<feature type="region of interest" description="Disordered" evidence="1">
    <location>
        <begin position="114"/>
        <end position="141"/>
    </location>
</feature>
<sequence length="141" mass="15407">MASKLKDEQIAKLIADYALMGSYHAVAKQNRVSENTVKKYVQNSGFAEFADICERKKEDIKADLGAYMDANRDRVCEIIGLALEVLPDKIQNAKTATEVTTALGTLIDKWAPKGTAAGGQDSREDDPITQALRGKYGDAVR</sequence>
<reference evidence="2" key="2">
    <citation type="journal article" date="2021" name="PeerJ">
        <title>Extensive microbial diversity within the chicken gut microbiome revealed by metagenomics and culture.</title>
        <authorList>
            <person name="Gilroy R."/>
            <person name="Ravi A."/>
            <person name="Getino M."/>
            <person name="Pursley I."/>
            <person name="Horton D.L."/>
            <person name="Alikhan N.F."/>
            <person name="Baker D."/>
            <person name="Gharbi K."/>
            <person name="Hall N."/>
            <person name="Watson M."/>
            <person name="Adriaenssens E.M."/>
            <person name="Foster-Nyarko E."/>
            <person name="Jarju S."/>
            <person name="Secka A."/>
            <person name="Antonio M."/>
            <person name="Oren A."/>
            <person name="Chaudhuri R.R."/>
            <person name="La Ragione R."/>
            <person name="Hildebrand F."/>
            <person name="Pallen M.J."/>
        </authorList>
    </citation>
    <scope>NUCLEOTIDE SEQUENCE</scope>
    <source>
        <strain evidence="2">CHK191-8634</strain>
    </source>
</reference>
<evidence type="ECO:0000313" key="3">
    <source>
        <dbReference type="Proteomes" id="UP000824073"/>
    </source>
</evidence>
<evidence type="ECO:0000256" key="1">
    <source>
        <dbReference type="SAM" id="MobiDB-lite"/>
    </source>
</evidence>
<dbReference type="AlphaFoldDB" id="A0A9D1LL93"/>
<gene>
    <name evidence="2" type="ORF">IAB67_06275</name>
</gene>
<name>A0A9D1LL93_9CLOT</name>
<protein>
    <submittedName>
        <fullName evidence="2">Helix-turn-helix domain-containing protein</fullName>
    </submittedName>
</protein>
<comment type="caution">
    <text evidence="2">The sequence shown here is derived from an EMBL/GenBank/DDBJ whole genome shotgun (WGS) entry which is preliminary data.</text>
</comment>